<dbReference type="InterPro" id="IPR033010">
    <property type="entry name" value="Cdc20/Fizzy"/>
</dbReference>
<dbReference type="GO" id="GO:0031145">
    <property type="term" value="P:anaphase-promoting complex-dependent catabolic process"/>
    <property type="evidence" value="ECO:0007669"/>
    <property type="project" value="TreeGrafter"/>
</dbReference>
<dbReference type="PANTHER" id="PTHR19918">
    <property type="entry name" value="CELL DIVISION CYCLE 20 CDC20 FIZZY -RELATED"/>
    <property type="match status" value="1"/>
</dbReference>
<accession>A0AAV8UH84</accession>
<comment type="similarity">
    <text evidence="1">Belongs to the WD repeat CDC20/Fizzy family.</text>
</comment>
<keyword evidence="2 7" id="KW-0853">WD repeat</keyword>
<evidence type="ECO:0000259" key="8">
    <source>
        <dbReference type="Pfam" id="PF24807"/>
    </source>
</evidence>
<feature type="domain" description="CDC20/Fizzy WD40" evidence="8">
    <location>
        <begin position="112"/>
        <end position="409"/>
    </location>
</feature>
<keyword evidence="3" id="KW-0132">Cell division</keyword>
<dbReference type="Gene3D" id="2.130.10.10">
    <property type="entry name" value="YVTN repeat-like/Quinoprotein amine dehydrogenase"/>
    <property type="match status" value="1"/>
</dbReference>
<dbReference type="AlphaFoldDB" id="A0AAV8UH84"/>
<dbReference type="GO" id="GO:0005680">
    <property type="term" value="C:anaphase-promoting complex"/>
    <property type="evidence" value="ECO:0007669"/>
    <property type="project" value="TreeGrafter"/>
</dbReference>
<keyword evidence="5" id="KW-0498">Mitosis</keyword>
<dbReference type="InterPro" id="IPR015943">
    <property type="entry name" value="WD40/YVTN_repeat-like_dom_sf"/>
</dbReference>
<evidence type="ECO:0000256" key="6">
    <source>
        <dbReference type="ARBA" id="ARBA00023306"/>
    </source>
</evidence>
<dbReference type="InterPro" id="IPR036322">
    <property type="entry name" value="WD40_repeat_dom_sf"/>
</dbReference>
<comment type="caution">
    <text evidence="9">The sequence shown here is derived from an EMBL/GenBank/DDBJ whole genome shotgun (WGS) entry which is preliminary data.</text>
</comment>
<name>A0AAV8UH84_9ROSI</name>
<feature type="repeat" description="WD" evidence="7">
    <location>
        <begin position="158"/>
        <end position="199"/>
    </location>
</feature>
<feature type="repeat" description="WD" evidence="7">
    <location>
        <begin position="378"/>
        <end position="411"/>
    </location>
</feature>
<feature type="repeat" description="WD" evidence="7">
    <location>
        <begin position="242"/>
        <end position="283"/>
    </location>
</feature>
<dbReference type="CDD" id="cd00200">
    <property type="entry name" value="WD40"/>
    <property type="match status" value="1"/>
</dbReference>
<dbReference type="GO" id="GO:0051301">
    <property type="term" value="P:cell division"/>
    <property type="evidence" value="ECO:0007669"/>
    <property type="project" value="UniProtKB-KW"/>
</dbReference>
<sequence length="436" mass="49220">MQFPSPLGEHLLQRKRSRCDIDRFIPFRSAMDMDYAKFMLTGGSSDKENQSVYQQQLAELFNMKRPRILIFKNKPPALEERFPRHFFSPSSVHQSKTVQSRRHIPQSSERTLDAPEIMDDFYLNVLDWGSENVLAVALGDTVYLWNALSGYASELVTVEGEDGPITSVRWAPDGYHIAVGLNNSDVQLWDCKDNAKLRTLRGGHQLCVNSLAWNHQVLSTGGQDTKIINNDVRVREHIIETYRGHRQGVCGLNWSASGRQLASGGNDNLVFIWDNRNSYSSSAGQWLHRINDHRAAVKALAWCPFQDNMLATGGGDGDRCIKFWNTITGNCLNSVDTGSQVCALLWNTYERELLSSHGFSQNQLTLWKYPSMKKIIELTGHTSRVLYMAQSPDGFTVASAAGDETLRIWNVFGTPELAKPKARANPWPFAHMSQIR</sequence>
<dbReference type="EMBL" id="JAIWQS010000008">
    <property type="protein sequence ID" value="KAJ8900071.1"/>
    <property type="molecule type" value="Genomic_DNA"/>
</dbReference>
<dbReference type="GO" id="GO:1990757">
    <property type="term" value="F:ubiquitin ligase activator activity"/>
    <property type="evidence" value="ECO:0007669"/>
    <property type="project" value="TreeGrafter"/>
</dbReference>
<reference evidence="9 10" key="1">
    <citation type="submission" date="2021-09" db="EMBL/GenBank/DDBJ databases">
        <title>Genomic insights and catalytic innovation underlie evolution of tropane alkaloids biosynthesis.</title>
        <authorList>
            <person name="Wang Y.-J."/>
            <person name="Tian T."/>
            <person name="Huang J.-P."/>
            <person name="Huang S.-X."/>
        </authorList>
    </citation>
    <scope>NUCLEOTIDE SEQUENCE [LARGE SCALE GENOMIC DNA]</scope>
    <source>
        <strain evidence="9">KIB-2018</strain>
        <tissue evidence="9">Leaf</tissue>
    </source>
</reference>
<protein>
    <recommendedName>
        <fullName evidence="8">CDC20/Fizzy WD40 domain-containing protein</fullName>
    </recommendedName>
</protein>
<keyword evidence="4" id="KW-0677">Repeat</keyword>
<dbReference type="PANTHER" id="PTHR19918:SF56">
    <property type="entry name" value="ANAPHASE-PROMOTING COMPLEX SUBUNIT 4-LIKE WD40 DOMAIN-CONTAINING PROTEIN"/>
    <property type="match status" value="1"/>
</dbReference>
<dbReference type="InterPro" id="IPR001680">
    <property type="entry name" value="WD40_rpt"/>
</dbReference>
<dbReference type="InterPro" id="IPR019775">
    <property type="entry name" value="WD40_repeat_CS"/>
</dbReference>
<proteinExistence type="inferred from homology"/>
<evidence type="ECO:0000256" key="5">
    <source>
        <dbReference type="ARBA" id="ARBA00022776"/>
    </source>
</evidence>
<dbReference type="PROSITE" id="PS50082">
    <property type="entry name" value="WD_REPEATS_2"/>
    <property type="match status" value="3"/>
</dbReference>
<dbReference type="InterPro" id="IPR056150">
    <property type="entry name" value="WD40_CDC20-Fz"/>
</dbReference>
<dbReference type="PROSITE" id="PS50294">
    <property type="entry name" value="WD_REPEATS_REGION"/>
    <property type="match status" value="3"/>
</dbReference>
<organism evidence="9 10">
    <name type="scientific">Erythroxylum novogranatense</name>
    <dbReference type="NCBI Taxonomy" id="1862640"/>
    <lineage>
        <taxon>Eukaryota</taxon>
        <taxon>Viridiplantae</taxon>
        <taxon>Streptophyta</taxon>
        <taxon>Embryophyta</taxon>
        <taxon>Tracheophyta</taxon>
        <taxon>Spermatophyta</taxon>
        <taxon>Magnoliopsida</taxon>
        <taxon>eudicotyledons</taxon>
        <taxon>Gunneridae</taxon>
        <taxon>Pentapetalae</taxon>
        <taxon>rosids</taxon>
        <taxon>fabids</taxon>
        <taxon>Malpighiales</taxon>
        <taxon>Erythroxylaceae</taxon>
        <taxon>Erythroxylum</taxon>
    </lineage>
</organism>
<evidence type="ECO:0000256" key="4">
    <source>
        <dbReference type="ARBA" id="ARBA00022737"/>
    </source>
</evidence>
<dbReference type="GO" id="GO:1905786">
    <property type="term" value="P:positive regulation of anaphase-promoting complex-dependent catabolic process"/>
    <property type="evidence" value="ECO:0007669"/>
    <property type="project" value="TreeGrafter"/>
</dbReference>
<dbReference type="SUPFAM" id="SSF50978">
    <property type="entry name" value="WD40 repeat-like"/>
    <property type="match status" value="1"/>
</dbReference>
<dbReference type="GO" id="GO:0010997">
    <property type="term" value="F:anaphase-promoting complex binding"/>
    <property type="evidence" value="ECO:0007669"/>
    <property type="project" value="InterPro"/>
</dbReference>
<keyword evidence="6" id="KW-0131">Cell cycle</keyword>
<evidence type="ECO:0000256" key="3">
    <source>
        <dbReference type="ARBA" id="ARBA00022618"/>
    </source>
</evidence>
<evidence type="ECO:0000256" key="2">
    <source>
        <dbReference type="ARBA" id="ARBA00022574"/>
    </source>
</evidence>
<dbReference type="Proteomes" id="UP001159364">
    <property type="component" value="Linkage Group LG08"/>
</dbReference>
<evidence type="ECO:0000313" key="9">
    <source>
        <dbReference type="EMBL" id="KAJ8900071.1"/>
    </source>
</evidence>
<keyword evidence="10" id="KW-1185">Reference proteome</keyword>
<dbReference type="Pfam" id="PF24807">
    <property type="entry name" value="WD40_CDC20-Fz"/>
    <property type="match status" value="1"/>
</dbReference>
<evidence type="ECO:0000256" key="1">
    <source>
        <dbReference type="ARBA" id="ARBA00006445"/>
    </source>
</evidence>
<dbReference type="SMART" id="SM00320">
    <property type="entry name" value="WD40"/>
    <property type="match status" value="6"/>
</dbReference>
<evidence type="ECO:0000256" key="7">
    <source>
        <dbReference type="PROSITE-ProRule" id="PRU00221"/>
    </source>
</evidence>
<gene>
    <name evidence="9" type="ORF">K2173_024187</name>
</gene>
<evidence type="ECO:0000313" key="10">
    <source>
        <dbReference type="Proteomes" id="UP001159364"/>
    </source>
</evidence>
<dbReference type="PROSITE" id="PS00678">
    <property type="entry name" value="WD_REPEATS_1"/>
    <property type="match status" value="1"/>
</dbReference>